<dbReference type="EMBL" id="JBHSSM010000027">
    <property type="protein sequence ID" value="MFC6316228.1"/>
    <property type="molecule type" value="Genomic_DNA"/>
</dbReference>
<proteinExistence type="predicted"/>
<dbReference type="RefSeq" id="WP_125602221.1">
    <property type="nucleotide sequence ID" value="NZ_JBHSSM010000027.1"/>
</dbReference>
<gene>
    <name evidence="1" type="ORF">ACFQHW_11690</name>
</gene>
<reference evidence="2" key="1">
    <citation type="journal article" date="2019" name="Int. J. Syst. Evol. Microbiol.">
        <title>The Global Catalogue of Microorganisms (GCM) 10K type strain sequencing project: providing services to taxonomists for standard genome sequencing and annotation.</title>
        <authorList>
            <consortium name="The Broad Institute Genomics Platform"/>
            <consortium name="The Broad Institute Genome Sequencing Center for Infectious Disease"/>
            <person name="Wu L."/>
            <person name="Ma J."/>
        </authorList>
    </citation>
    <scope>NUCLEOTIDE SEQUENCE [LARGE SCALE GENOMIC DNA]</scope>
    <source>
        <strain evidence="2">CCM 8897</strain>
    </source>
</reference>
<protein>
    <submittedName>
        <fullName evidence="1">Uncharacterized protein</fullName>
    </submittedName>
</protein>
<organism evidence="1 2">
    <name type="scientific">Lapidilactobacillus achengensis</name>
    <dbReference type="NCBI Taxonomy" id="2486000"/>
    <lineage>
        <taxon>Bacteria</taxon>
        <taxon>Bacillati</taxon>
        <taxon>Bacillota</taxon>
        <taxon>Bacilli</taxon>
        <taxon>Lactobacillales</taxon>
        <taxon>Lactobacillaceae</taxon>
        <taxon>Lapidilactobacillus</taxon>
    </lineage>
</organism>
<sequence>MKSELTGVLTATNLVLTLDADQGQVIFQASGSLPTTGVVLLYRHGQLQAVMPAVAPLAPGEVSVQLLPGAAIEVAELQAYWQWQLTGVGDERPLSATLLAYLEMVQTLLQQLGLRTDLRVVTTVQLAAAQPTPHPGGKARHRWSKDVAALTFKVDHDGAKATVIWRKRNEMVIAKGAVMKAEAPLNRNGELGFSARFAQQLRQEHQDQFQDFVTTTDIVLKSVNEVGLFLYFAGTNSWLVLKDAQGKTIHDWTVVQ</sequence>
<comment type="caution">
    <text evidence="1">The sequence shown here is derived from an EMBL/GenBank/DDBJ whole genome shotgun (WGS) entry which is preliminary data.</text>
</comment>
<keyword evidence="2" id="KW-1185">Reference proteome</keyword>
<name>A0ABW1UT80_9LACO</name>
<evidence type="ECO:0000313" key="1">
    <source>
        <dbReference type="EMBL" id="MFC6316228.1"/>
    </source>
</evidence>
<accession>A0ABW1UT80</accession>
<dbReference type="Proteomes" id="UP001596310">
    <property type="component" value="Unassembled WGS sequence"/>
</dbReference>
<evidence type="ECO:0000313" key="2">
    <source>
        <dbReference type="Proteomes" id="UP001596310"/>
    </source>
</evidence>